<dbReference type="InterPro" id="IPR000417">
    <property type="entry name" value="Hyethyz_kinase"/>
</dbReference>
<evidence type="ECO:0000256" key="11">
    <source>
        <dbReference type="HAMAP-Rule" id="MF_00228"/>
    </source>
</evidence>
<evidence type="ECO:0000313" key="13">
    <source>
        <dbReference type="EMBL" id="GAA5176855.1"/>
    </source>
</evidence>
<dbReference type="PRINTS" id="PR01099">
    <property type="entry name" value="HYETHTZKNASE"/>
</dbReference>
<evidence type="ECO:0000256" key="6">
    <source>
        <dbReference type="ARBA" id="ARBA00022741"/>
    </source>
</evidence>
<evidence type="ECO:0000256" key="1">
    <source>
        <dbReference type="ARBA" id="ARBA00001771"/>
    </source>
</evidence>
<evidence type="ECO:0000256" key="5">
    <source>
        <dbReference type="ARBA" id="ARBA00022723"/>
    </source>
</evidence>
<name>A0ABP9RG46_9GAMM</name>
<dbReference type="RefSeq" id="WP_051907554.1">
    <property type="nucleotide sequence ID" value="NZ_BAABKI010000024.1"/>
</dbReference>
<comment type="similarity">
    <text evidence="11">Belongs to the Thz kinase family.</text>
</comment>
<evidence type="ECO:0000256" key="8">
    <source>
        <dbReference type="ARBA" id="ARBA00022840"/>
    </source>
</evidence>
<dbReference type="Pfam" id="PF02110">
    <property type="entry name" value="HK"/>
    <property type="match status" value="1"/>
</dbReference>
<keyword evidence="8 11" id="KW-0067">ATP-binding</keyword>
<evidence type="ECO:0000256" key="9">
    <source>
        <dbReference type="ARBA" id="ARBA00022842"/>
    </source>
</evidence>
<comment type="pathway">
    <text evidence="3 11">Cofactor biosynthesis; thiamine diphosphate biosynthesis; 4-methyl-5-(2-phosphoethyl)-thiazole from 5-(2-hydroxyethyl)-4-methylthiazole: step 1/1.</text>
</comment>
<comment type="catalytic activity">
    <reaction evidence="1 11">
        <text>5-(2-hydroxyethyl)-4-methylthiazole + ATP = 4-methyl-5-(2-phosphooxyethyl)-thiazole + ADP + H(+)</text>
        <dbReference type="Rhea" id="RHEA:24212"/>
        <dbReference type="ChEBI" id="CHEBI:15378"/>
        <dbReference type="ChEBI" id="CHEBI:17957"/>
        <dbReference type="ChEBI" id="CHEBI:30616"/>
        <dbReference type="ChEBI" id="CHEBI:58296"/>
        <dbReference type="ChEBI" id="CHEBI:456216"/>
        <dbReference type="EC" id="2.7.1.50"/>
    </reaction>
</comment>
<evidence type="ECO:0000256" key="2">
    <source>
        <dbReference type="ARBA" id="ARBA00001946"/>
    </source>
</evidence>
<feature type="binding site" evidence="11">
    <location>
        <position position="55"/>
    </location>
    <ligand>
        <name>substrate</name>
    </ligand>
</feature>
<keyword evidence="6 11" id="KW-0547">Nucleotide-binding</keyword>
<evidence type="ECO:0000256" key="3">
    <source>
        <dbReference type="ARBA" id="ARBA00004868"/>
    </source>
</evidence>
<gene>
    <name evidence="11" type="primary">thiM</name>
    <name evidence="13" type="ORF">GCM10023342_23420</name>
</gene>
<keyword evidence="10 11" id="KW-0784">Thiamine biosynthesis</keyword>
<comment type="caution">
    <text evidence="13">The sequence shown here is derived from an EMBL/GenBank/DDBJ whole genome shotgun (WGS) entry which is preliminary data.</text>
</comment>
<dbReference type="EMBL" id="BAABKI010000024">
    <property type="protein sequence ID" value="GAA5176855.1"/>
    <property type="molecule type" value="Genomic_DNA"/>
</dbReference>
<feature type="binding site" evidence="11">
    <location>
        <position position="130"/>
    </location>
    <ligand>
        <name>ATP</name>
        <dbReference type="ChEBI" id="CHEBI:30616"/>
    </ligand>
</feature>
<dbReference type="PIRSF" id="PIRSF000513">
    <property type="entry name" value="Thz_kinase"/>
    <property type="match status" value="1"/>
</dbReference>
<keyword evidence="5 11" id="KW-0479">Metal-binding</keyword>
<evidence type="ECO:0000256" key="4">
    <source>
        <dbReference type="ARBA" id="ARBA00022679"/>
    </source>
</evidence>
<evidence type="ECO:0000256" key="7">
    <source>
        <dbReference type="ARBA" id="ARBA00022777"/>
    </source>
</evidence>
<feature type="binding site" evidence="11">
    <location>
        <position position="211"/>
    </location>
    <ligand>
        <name>substrate</name>
    </ligand>
</feature>
<protein>
    <recommendedName>
        <fullName evidence="11">Hydroxyethylthiazole kinase</fullName>
        <ecNumber evidence="11">2.7.1.50</ecNumber>
    </recommendedName>
    <alternativeName>
        <fullName evidence="11">4-methyl-5-beta-hydroxyethylthiazole kinase</fullName>
        <shortName evidence="11">TH kinase</shortName>
        <shortName evidence="11">Thz kinase</shortName>
    </alternativeName>
</protein>
<dbReference type="SUPFAM" id="SSF53613">
    <property type="entry name" value="Ribokinase-like"/>
    <property type="match status" value="1"/>
</dbReference>
<feature type="region of interest" description="Disordered" evidence="12">
    <location>
        <begin position="1"/>
        <end position="22"/>
    </location>
</feature>
<keyword evidence="9 11" id="KW-0460">Magnesium</keyword>
<evidence type="ECO:0000256" key="10">
    <source>
        <dbReference type="ARBA" id="ARBA00022977"/>
    </source>
</evidence>
<dbReference type="HAMAP" id="MF_00228">
    <property type="entry name" value="Thz_kinase"/>
    <property type="match status" value="1"/>
</dbReference>
<dbReference type="Proteomes" id="UP001500074">
    <property type="component" value="Unassembled WGS sequence"/>
</dbReference>
<accession>A0ABP9RG46</accession>
<dbReference type="InterPro" id="IPR029056">
    <property type="entry name" value="Ribokinase-like"/>
</dbReference>
<evidence type="ECO:0000313" key="14">
    <source>
        <dbReference type="Proteomes" id="UP001500074"/>
    </source>
</evidence>
<comment type="function">
    <text evidence="11">Catalyzes the phosphorylation of the hydroxyl group of 4-methyl-5-beta-hydroxyethylthiazole (THZ).</text>
</comment>
<organism evidence="13 14">
    <name type="scientific">Modicisalibacter zincidurans</name>
    <dbReference type="NCBI Taxonomy" id="1178777"/>
    <lineage>
        <taxon>Bacteria</taxon>
        <taxon>Pseudomonadati</taxon>
        <taxon>Pseudomonadota</taxon>
        <taxon>Gammaproteobacteria</taxon>
        <taxon>Oceanospirillales</taxon>
        <taxon>Halomonadaceae</taxon>
        <taxon>Modicisalibacter</taxon>
    </lineage>
</organism>
<comment type="cofactor">
    <cofactor evidence="2 11">
        <name>Mg(2+)</name>
        <dbReference type="ChEBI" id="CHEBI:18420"/>
    </cofactor>
</comment>
<keyword evidence="14" id="KW-1185">Reference proteome</keyword>
<keyword evidence="7 11" id="KW-0418">Kinase</keyword>
<sequence>MTIRKCAAQPPTPQTVSEAHRRLKERSPLVHCLTNRVTINVVANTLLAIGAAPVMADHPQEAADVARQAGAVLVNQGTPSDHQIEAMHRAIAATGEVGVPWVLDPVGAGALTLRRHWAEELLAHRPTLLRGNAAEVIALGGQAEGGGRGVDSARASAEARDAARRLLARCGGVAVSGVQDRLVARADNDGRACPLELRLDGGSAWQARMTGSGCALGAIAAAYAAVCDDVVGAMLAAHVHAAAAAERAEAHAAGPGSFAVAWLDALADPALDLAGFAEQRLVTEWLAGD</sequence>
<proteinExistence type="inferred from homology"/>
<dbReference type="Gene3D" id="3.40.1190.20">
    <property type="match status" value="1"/>
</dbReference>
<keyword evidence="4 11" id="KW-0808">Transferase</keyword>
<evidence type="ECO:0000256" key="12">
    <source>
        <dbReference type="SAM" id="MobiDB-lite"/>
    </source>
</evidence>
<dbReference type="EC" id="2.7.1.50" evidence="11"/>
<feature type="binding site" evidence="11">
    <location>
        <position position="176"/>
    </location>
    <ligand>
        <name>ATP</name>
        <dbReference type="ChEBI" id="CHEBI:30616"/>
    </ligand>
</feature>
<reference evidence="14" key="1">
    <citation type="journal article" date="2019" name="Int. J. Syst. Evol. Microbiol.">
        <title>The Global Catalogue of Microorganisms (GCM) 10K type strain sequencing project: providing services to taxonomists for standard genome sequencing and annotation.</title>
        <authorList>
            <consortium name="The Broad Institute Genomics Platform"/>
            <consortium name="The Broad Institute Genome Sequencing Center for Infectious Disease"/>
            <person name="Wu L."/>
            <person name="Ma J."/>
        </authorList>
    </citation>
    <scope>NUCLEOTIDE SEQUENCE [LARGE SCALE GENOMIC DNA]</scope>
    <source>
        <strain evidence="14">JCM 18472</strain>
    </source>
</reference>
<dbReference type="NCBIfam" id="NF006830">
    <property type="entry name" value="PRK09355.1"/>
    <property type="match status" value="1"/>
</dbReference>